<keyword evidence="9 13" id="KW-0066">ATP synthesis</keyword>
<comment type="similarity">
    <text evidence="1 13 14">Belongs to the ATPase B chain family.</text>
</comment>
<keyword evidence="5 13" id="KW-0375">Hydrogen ion transport</keyword>
<dbReference type="CDD" id="cd06503">
    <property type="entry name" value="ATP-synt_Fo_b"/>
    <property type="match status" value="1"/>
</dbReference>
<evidence type="ECO:0000256" key="5">
    <source>
        <dbReference type="ARBA" id="ARBA00022781"/>
    </source>
</evidence>
<evidence type="ECO:0000313" key="17">
    <source>
        <dbReference type="EMBL" id="GGB64049.1"/>
    </source>
</evidence>
<evidence type="ECO:0000256" key="7">
    <source>
        <dbReference type="ARBA" id="ARBA00023065"/>
    </source>
</evidence>
<keyword evidence="13" id="KW-1003">Cell membrane</keyword>
<dbReference type="EMBL" id="BMKF01000001">
    <property type="protein sequence ID" value="GGB64049.1"/>
    <property type="molecule type" value="Genomic_DNA"/>
</dbReference>
<evidence type="ECO:0000313" key="18">
    <source>
        <dbReference type="Proteomes" id="UP000628854"/>
    </source>
</evidence>
<keyword evidence="16" id="KW-0732">Signal</keyword>
<keyword evidence="3 13" id="KW-0138">CF(0)</keyword>
<dbReference type="Proteomes" id="UP000628854">
    <property type="component" value="Unassembled WGS sequence"/>
</dbReference>
<evidence type="ECO:0000256" key="10">
    <source>
        <dbReference type="ARBA" id="ARBA00025198"/>
    </source>
</evidence>
<dbReference type="HAMAP" id="MF_01398">
    <property type="entry name" value="ATP_synth_b_bprime"/>
    <property type="match status" value="1"/>
</dbReference>
<dbReference type="PANTHER" id="PTHR33445:SF1">
    <property type="entry name" value="ATP SYNTHASE SUBUNIT B"/>
    <property type="match status" value="1"/>
</dbReference>
<evidence type="ECO:0000256" key="2">
    <source>
        <dbReference type="ARBA" id="ARBA00022448"/>
    </source>
</evidence>
<keyword evidence="4 13" id="KW-0812">Transmembrane</keyword>
<evidence type="ECO:0000256" key="9">
    <source>
        <dbReference type="ARBA" id="ARBA00023310"/>
    </source>
</evidence>
<evidence type="ECO:0000256" key="11">
    <source>
        <dbReference type="ARBA" id="ARBA00025614"/>
    </source>
</evidence>
<evidence type="ECO:0000256" key="8">
    <source>
        <dbReference type="ARBA" id="ARBA00023136"/>
    </source>
</evidence>
<comment type="function">
    <text evidence="10 13">F(1)F(0) ATP synthase produces ATP from ADP in the presence of a proton or sodium gradient. F-type ATPases consist of two structural domains, F(1) containing the extramembraneous catalytic core and F(0) containing the membrane proton channel, linked together by a central stalk and a peripheral stalk. During catalysis, ATP synthesis in the catalytic domain of F(1) is coupled via a rotary mechanism of the central stalk subunits to proton translocation.</text>
</comment>
<keyword evidence="15" id="KW-0175">Coiled coil</keyword>
<dbReference type="InterPro" id="IPR002146">
    <property type="entry name" value="ATP_synth_b/b'su_bac/chlpt"/>
</dbReference>
<protein>
    <recommendedName>
        <fullName evidence="13">ATP synthase subunit b</fullName>
    </recommendedName>
    <alternativeName>
        <fullName evidence="13">ATP synthase F(0) sector subunit b</fullName>
    </alternativeName>
    <alternativeName>
        <fullName evidence="13">ATPase subunit I</fullName>
    </alternativeName>
    <alternativeName>
        <fullName evidence="13">F-type ATPase subunit b</fullName>
        <shortName evidence="13">F-ATPase subunit b</shortName>
    </alternativeName>
</protein>
<feature type="signal peptide" evidence="16">
    <location>
        <begin position="1"/>
        <end position="25"/>
    </location>
</feature>
<organism evidence="17 18">
    <name type="scientific">Henriciella pelagia</name>
    <dbReference type="NCBI Taxonomy" id="1977912"/>
    <lineage>
        <taxon>Bacteria</taxon>
        <taxon>Pseudomonadati</taxon>
        <taxon>Pseudomonadota</taxon>
        <taxon>Alphaproteobacteria</taxon>
        <taxon>Hyphomonadales</taxon>
        <taxon>Hyphomonadaceae</taxon>
        <taxon>Henriciella</taxon>
    </lineage>
</organism>
<sequence>MGHTTMMKPVITSTLLTLSAPLAFAAEAADAGHGESSASFLHLIEPFTDPVTHVAFAAFALFLIIAASMGAFKAVAKALDSRAEDIQKQLDESRTLREEAAAMLADAEKKRAEADATADAMIKQAKADAKLMVEQARKDLADKVARREAQAEARIARAESEAAEDVRRVAANAATQAARDILAGSPKRGDLFDEALGEIDKALN</sequence>
<evidence type="ECO:0000256" key="4">
    <source>
        <dbReference type="ARBA" id="ARBA00022692"/>
    </source>
</evidence>
<gene>
    <name evidence="13" type="primary">atpF</name>
    <name evidence="17" type="ORF">GCM10011503_11020</name>
</gene>
<dbReference type="PANTHER" id="PTHR33445">
    <property type="entry name" value="ATP SYNTHASE SUBUNIT B', CHLOROPLASTIC"/>
    <property type="match status" value="1"/>
</dbReference>
<reference evidence="18" key="1">
    <citation type="journal article" date="2019" name="Int. J. Syst. Evol. Microbiol.">
        <title>The Global Catalogue of Microorganisms (GCM) 10K type strain sequencing project: providing services to taxonomists for standard genome sequencing and annotation.</title>
        <authorList>
            <consortium name="The Broad Institute Genomics Platform"/>
            <consortium name="The Broad Institute Genome Sequencing Center for Infectious Disease"/>
            <person name="Wu L."/>
            <person name="Ma J."/>
        </authorList>
    </citation>
    <scope>NUCLEOTIDE SEQUENCE [LARGE SCALE GENOMIC DNA]</scope>
    <source>
        <strain evidence="18">CGMCC 1.15928</strain>
    </source>
</reference>
<comment type="subunit">
    <text evidence="13">F-type ATPases have 2 components, F(1) - the catalytic core - and F(0) - the membrane proton channel. F(1) has five subunits: alpha(3), beta(3), gamma(1), delta(1), epsilon(1). F(0) has three main subunits: a(1), b(2) and c(10-14). The alpha and beta chains form an alternating ring which encloses part of the gamma chain. F(1) is attached to F(0) by a central stalk formed by the gamma and epsilon chains, while a peripheral stalk is formed by the delta and b chains.</text>
</comment>
<proteinExistence type="inferred from homology"/>
<keyword evidence="8 13" id="KW-0472">Membrane</keyword>
<dbReference type="InterPro" id="IPR050059">
    <property type="entry name" value="ATP_synthase_B_chain"/>
</dbReference>
<evidence type="ECO:0000256" key="14">
    <source>
        <dbReference type="RuleBase" id="RU003848"/>
    </source>
</evidence>
<keyword evidence="7 13" id="KW-0406">Ion transport</keyword>
<evidence type="ECO:0000256" key="15">
    <source>
        <dbReference type="SAM" id="Coils"/>
    </source>
</evidence>
<keyword evidence="2 13" id="KW-0813">Transport</keyword>
<dbReference type="Pfam" id="PF00430">
    <property type="entry name" value="ATP-synt_B"/>
    <property type="match status" value="1"/>
</dbReference>
<evidence type="ECO:0000256" key="3">
    <source>
        <dbReference type="ARBA" id="ARBA00022547"/>
    </source>
</evidence>
<accession>A0ABQ1JB40</accession>
<keyword evidence="18" id="KW-1185">Reference proteome</keyword>
<feature type="transmembrane region" description="Helical" evidence="13">
    <location>
        <begin position="52"/>
        <end position="72"/>
    </location>
</feature>
<evidence type="ECO:0000256" key="6">
    <source>
        <dbReference type="ARBA" id="ARBA00022989"/>
    </source>
</evidence>
<comment type="subcellular location">
    <subcellularLocation>
        <location evidence="13">Cell membrane</location>
        <topology evidence="13">Single-pass membrane protein</topology>
    </subcellularLocation>
    <subcellularLocation>
        <location evidence="12">Endomembrane system</location>
        <topology evidence="12">Single-pass membrane protein</topology>
    </subcellularLocation>
</comment>
<evidence type="ECO:0000256" key="12">
    <source>
        <dbReference type="ARBA" id="ARBA00037847"/>
    </source>
</evidence>
<name>A0ABQ1JB40_9PROT</name>
<evidence type="ECO:0000256" key="1">
    <source>
        <dbReference type="ARBA" id="ARBA00005513"/>
    </source>
</evidence>
<evidence type="ECO:0000256" key="16">
    <source>
        <dbReference type="SAM" id="SignalP"/>
    </source>
</evidence>
<feature type="chain" id="PRO_5045983086" description="ATP synthase subunit b" evidence="16">
    <location>
        <begin position="26"/>
        <end position="204"/>
    </location>
</feature>
<feature type="coiled-coil region" evidence="15">
    <location>
        <begin position="76"/>
        <end position="168"/>
    </location>
</feature>
<keyword evidence="6 13" id="KW-1133">Transmembrane helix</keyword>
<evidence type="ECO:0000256" key="13">
    <source>
        <dbReference type="HAMAP-Rule" id="MF_01398"/>
    </source>
</evidence>
<comment type="caution">
    <text evidence="17">The sequence shown here is derived from an EMBL/GenBank/DDBJ whole genome shotgun (WGS) entry which is preliminary data.</text>
</comment>
<comment type="function">
    <text evidence="11">Component of the F(0) channel, it forms part of the peripheral stalk, linking F(1) to F(0). The b'-subunit is a diverged and duplicated form of b found in plants and photosynthetic bacteria.</text>
</comment>